<organism evidence="1 2">
    <name type="scientific">Symbiodinium microadriaticum</name>
    <name type="common">Dinoflagellate</name>
    <name type="synonym">Zooxanthella microadriatica</name>
    <dbReference type="NCBI Taxonomy" id="2951"/>
    <lineage>
        <taxon>Eukaryota</taxon>
        <taxon>Sar</taxon>
        <taxon>Alveolata</taxon>
        <taxon>Dinophyceae</taxon>
        <taxon>Suessiales</taxon>
        <taxon>Symbiodiniaceae</taxon>
        <taxon>Symbiodinium</taxon>
    </lineage>
</organism>
<dbReference type="EMBL" id="LSRX01000033">
    <property type="protein sequence ID" value="OLQ13103.1"/>
    <property type="molecule type" value="Genomic_DNA"/>
</dbReference>
<dbReference type="OrthoDB" id="10527440at2759"/>
<name>A0A1Q9F0F0_SYMMI</name>
<dbReference type="AlphaFoldDB" id="A0A1Q9F0F0"/>
<protein>
    <submittedName>
        <fullName evidence="1">Uncharacterized protein</fullName>
    </submittedName>
</protein>
<dbReference type="Proteomes" id="UP000186817">
    <property type="component" value="Unassembled WGS sequence"/>
</dbReference>
<accession>A0A1Q9F0F0</accession>
<evidence type="ECO:0000313" key="1">
    <source>
        <dbReference type="EMBL" id="OLQ13103.1"/>
    </source>
</evidence>
<gene>
    <name evidence="1" type="ORF">AK812_SmicGene2897</name>
</gene>
<keyword evidence="2" id="KW-1185">Reference proteome</keyword>
<reference evidence="1 2" key="1">
    <citation type="submission" date="2016-02" db="EMBL/GenBank/DDBJ databases">
        <title>Genome analysis of coral dinoflagellate symbionts highlights evolutionary adaptations to a symbiotic lifestyle.</title>
        <authorList>
            <person name="Aranda M."/>
            <person name="Li Y."/>
            <person name="Liew Y.J."/>
            <person name="Baumgarten S."/>
            <person name="Simakov O."/>
            <person name="Wilson M."/>
            <person name="Piel J."/>
            <person name="Ashoor H."/>
            <person name="Bougouffa S."/>
            <person name="Bajic V.B."/>
            <person name="Ryu T."/>
            <person name="Ravasi T."/>
            <person name="Bayer T."/>
            <person name="Micklem G."/>
            <person name="Kim H."/>
            <person name="Bhak J."/>
            <person name="Lajeunesse T.C."/>
            <person name="Voolstra C.R."/>
        </authorList>
    </citation>
    <scope>NUCLEOTIDE SEQUENCE [LARGE SCALE GENOMIC DNA]</scope>
    <source>
        <strain evidence="1 2">CCMP2467</strain>
    </source>
</reference>
<evidence type="ECO:0000313" key="2">
    <source>
        <dbReference type="Proteomes" id="UP000186817"/>
    </source>
</evidence>
<proteinExistence type="predicted"/>
<sequence length="175" mass="19653">MVSGMPVGLEDASLSVQEDEMHQEVGLLRRLQLELSMIGEPQVFPQRCEQDAFCTCSRALGYQSEDLPVPVEAGLPSKAGNKRHLGEATWSFIAVLAHDFSHVGGPVPDEMKVEVVDGAACGDDDRFLILRPEIVNWYLHWYCAWRLKEEPDLVFVSTSRLMFFNALGSEFHRSD</sequence>
<comment type="caution">
    <text evidence="1">The sequence shown here is derived from an EMBL/GenBank/DDBJ whole genome shotgun (WGS) entry which is preliminary data.</text>
</comment>